<dbReference type="GO" id="GO:0006796">
    <property type="term" value="P:phosphate-containing compound metabolic process"/>
    <property type="evidence" value="ECO:0007669"/>
    <property type="project" value="InterPro"/>
</dbReference>
<gene>
    <name evidence="6" type="ORF">A3R20_14150</name>
</gene>
<accession>A0AAN2X062</accession>
<keyword evidence="5" id="KW-0460">Magnesium</keyword>
<evidence type="ECO:0000256" key="5">
    <source>
        <dbReference type="ARBA" id="ARBA00022842"/>
    </source>
</evidence>
<comment type="cofactor">
    <cofactor evidence="1">
        <name>Mg(2+)</name>
        <dbReference type="ChEBI" id="CHEBI:18420"/>
    </cofactor>
</comment>
<keyword evidence="3" id="KW-0479">Metal-binding</keyword>
<dbReference type="RefSeq" id="WP_061395504.1">
    <property type="nucleotide sequence ID" value="NZ_JAFFOL010000018.1"/>
</dbReference>
<dbReference type="InterPro" id="IPR036649">
    <property type="entry name" value="Pyrophosphatase_sf"/>
</dbReference>
<evidence type="ECO:0000256" key="1">
    <source>
        <dbReference type="ARBA" id="ARBA00001946"/>
    </source>
</evidence>
<keyword evidence="4" id="KW-0378">Hydrolase</keyword>
<dbReference type="EMBL" id="AABAIH010000006">
    <property type="protein sequence ID" value="EAG0995745.1"/>
    <property type="molecule type" value="Genomic_DNA"/>
</dbReference>
<sequence>MVSRKQSIQKTQLSKTKKQTLNVTIDRPIGYTDKFGNVYPLNYGFVEGIIGGDGEEQDVYVLSREISEPIDTFQGDLIAVITRNDDVEDKWVVAAPNENFTIEEIREKVHFIEQYFDSEIRLILGENEYATTEKGGWK</sequence>
<dbReference type="InterPro" id="IPR008162">
    <property type="entry name" value="Pyrophosphatase"/>
</dbReference>
<comment type="caution">
    <text evidence="6">The sequence shown here is derived from an EMBL/GenBank/DDBJ whole genome shotgun (WGS) entry which is preliminary data.</text>
</comment>
<evidence type="ECO:0000256" key="4">
    <source>
        <dbReference type="ARBA" id="ARBA00022801"/>
    </source>
</evidence>
<dbReference type="Pfam" id="PF00719">
    <property type="entry name" value="Pyrophosphatase"/>
    <property type="match status" value="1"/>
</dbReference>
<dbReference type="SUPFAM" id="SSF50324">
    <property type="entry name" value="Inorganic pyrophosphatase"/>
    <property type="match status" value="1"/>
</dbReference>
<dbReference type="GO" id="GO:0000287">
    <property type="term" value="F:magnesium ion binding"/>
    <property type="evidence" value="ECO:0007669"/>
    <property type="project" value="InterPro"/>
</dbReference>
<proteinExistence type="predicted"/>
<evidence type="ECO:0000256" key="3">
    <source>
        <dbReference type="ARBA" id="ARBA00022723"/>
    </source>
</evidence>
<dbReference type="GO" id="GO:0005737">
    <property type="term" value="C:cytoplasm"/>
    <property type="evidence" value="ECO:0007669"/>
    <property type="project" value="InterPro"/>
</dbReference>
<dbReference type="GO" id="GO:0004427">
    <property type="term" value="F:inorganic diphosphate phosphatase activity"/>
    <property type="evidence" value="ECO:0007669"/>
    <property type="project" value="UniProtKB-EC"/>
</dbReference>
<protein>
    <recommendedName>
        <fullName evidence="2">inorganic diphosphatase</fullName>
        <ecNumber evidence="2">3.6.1.1</ecNumber>
    </recommendedName>
</protein>
<evidence type="ECO:0000313" key="6">
    <source>
        <dbReference type="EMBL" id="EAG0995745.1"/>
    </source>
</evidence>
<name>A0AAN2X062_LISMN</name>
<organism evidence="6 7">
    <name type="scientific">Listeria monocytogenes</name>
    <dbReference type="NCBI Taxonomy" id="1639"/>
    <lineage>
        <taxon>Bacteria</taxon>
        <taxon>Bacillati</taxon>
        <taxon>Bacillota</taxon>
        <taxon>Bacilli</taxon>
        <taxon>Bacillales</taxon>
        <taxon>Listeriaceae</taxon>
        <taxon>Listeria</taxon>
    </lineage>
</organism>
<evidence type="ECO:0000256" key="2">
    <source>
        <dbReference type="ARBA" id="ARBA00012146"/>
    </source>
</evidence>
<dbReference type="Gene3D" id="3.90.80.10">
    <property type="entry name" value="Inorganic pyrophosphatase"/>
    <property type="match status" value="1"/>
</dbReference>
<reference evidence="6 7" key="1">
    <citation type="submission" date="2018-06" db="EMBL/GenBank/DDBJ databases">
        <authorList>
            <consortium name="GenomeTrakr: Next Generation Sequencing Network for Food Pathogen Tracability"/>
        </authorList>
    </citation>
    <scope>NUCLEOTIDE SEQUENCE [LARGE SCALE GENOMIC DNA]</scope>
    <source>
        <strain evidence="6 7">ARS-CC9329</strain>
    </source>
</reference>
<dbReference type="EC" id="3.6.1.1" evidence="2"/>
<evidence type="ECO:0000313" key="7">
    <source>
        <dbReference type="Proteomes" id="UP000406081"/>
    </source>
</evidence>
<dbReference type="AlphaFoldDB" id="A0AAN2X062"/>
<dbReference type="Proteomes" id="UP000406081">
    <property type="component" value="Unassembled WGS sequence"/>
</dbReference>